<sequence length="401" mass="45017">MFLPQFPRQLQPITSWQLFQNKNQTEVAGIEKEMAGVNLGGSANGQTSSASIEGKGPSPLKPPFLNPLESSKPPPSPELTEEQQKKYDALLETVKSWTEIPAKDSKGGPITDSEKLWLTRECLCRYLRATKWSATEAPKRLLGTLTWRREYGVSNLTGDDLSIENETGKQFIFGYDNEGRPCHYLNPGRQNTEPNPKQVQHLVFMLERCIDLMIPGQFTLALLINFKSSKSRSNTAPGIGQAREVLNILQTHYPERLGRALIINIPWMVNGFFKLITPFIDPLTKEKLKFNDDMKQYVPPQQLWAEFDGEFAFEYDHATYWPELIKQCEGRQQSAFERWVQAGKHIGESEVYLKGGNVPSISGGATEEMPSNGHAVEPKTLGTLSEISGDINGKSEKNDEA</sequence>
<dbReference type="Gene3D" id="3.40.525.10">
    <property type="entry name" value="CRAL-TRIO lipid binding domain"/>
    <property type="match status" value="1"/>
</dbReference>
<proteinExistence type="predicted"/>
<dbReference type="HOGENOM" id="CLU_014001_1_2_1"/>
<dbReference type="CDD" id="cd00170">
    <property type="entry name" value="SEC14"/>
    <property type="match status" value="1"/>
</dbReference>
<evidence type="ECO:0000313" key="4">
    <source>
        <dbReference type="Proteomes" id="UP000008177"/>
    </source>
</evidence>
<dbReference type="EMBL" id="FQ790265">
    <property type="protein sequence ID" value="CCD43812.1"/>
    <property type="molecule type" value="Genomic_DNA"/>
</dbReference>
<feature type="region of interest" description="Disordered" evidence="1">
    <location>
        <begin position="38"/>
        <end position="83"/>
    </location>
</feature>
<dbReference type="STRING" id="999810.G2XT98"/>
<dbReference type="FunFam" id="3.40.525.10:FF:000013">
    <property type="entry name" value="Phosphatidylinositol transfer protein PDR16"/>
    <property type="match status" value="1"/>
</dbReference>
<name>G2XT98_BOTF4</name>
<dbReference type="GO" id="GO:0008289">
    <property type="term" value="F:lipid binding"/>
    <property type="evidence" value="ECO:0007669"/>
    <property type="project" value="UniProtKB-ARBA"/>
</dbReference>
<dbReference type="eggNOG" id="KOG1470">
    <property type="taxonomic scope" value="Eukaryota"/>
</dbReference>
<evidence type="ECO:0000256" key="1">
    <source>
        <dbReference type="SAM" id="MobiDB-lite"/>
    </source>
</evidence>
<reference evidence="4" key="1">
    <citation type="journal article" date="2011" name="PLoS Genet.">
        <title>Genomic analysis of the necrotrophic fungal pathogens Sclerotinia sclerotiorum and Botrytis cinerea.</title>
        <authorList>
            <person name="Amselem J."/>
            <person name="Cuomo C.A."/>
            <person name="van Kan J.A."/>
            <person name="Viaud M."/>
            <person name="Benito E.P."/>
            <person name="Couloux A."/>
            <person name="Coutinho P.M."/>
            <person name="de Vries R.P."/>
            <person name="Dyer P.S."/>
            <person name="Fillinger S."/>
            <person name="Fournier E."/>
            <person name="Gout L."/>
            <person name="Hahn M."/>
            <person name="Kohn L."/>
            <person name="Lapalu N."/>
            <person name="Plummer K.M."/>
            <person name="Pradier J.M."/>
            <person name="Quevillon E."/>
            <person name="Sharon A."/>
            <person name="Simon A."/>
            <person name="ten Have A."/>
            <person name="Tudzynski B."/>
            <person name="Tudzynski P."/>
            <person name="Wincker P."/>
            <person name="Andrew M."/>
            <person name="Anthouard V."/>
            <person name="Beever R.E."/>
            <person name="Beffa R."/>
            <person name="Benoit I."/>
            <person name="Bouzid O."/>
            <person name="Brault B."/>
            <person name="Chen Z."/>
            <person name="Choquer M."/>
            <person name="Collemare J."/>
            <person name="Cotton P."/>
            <person name="Danchin E.G."/>
            <person name="Da Silva C."/>
            <person name="Gautier A."/>
            <person name="Giraud C."/>
            <person name="Giraud T."/>
            <person name="Gonzalez C."/>
            <person name="Grossetete S."/>
            <person name="Guldener U."/>
            <person name="Henrissat B."/>
            <person name="Howlett B.J."/>
            <person name="Kodira C."/>
            <person name="Kretschmer M."/>
            <person name="Lappartient A."/>
            <person name="Leroch M."/>
            <person name="Levis C."/>
            <person name="Mauceli E."/>
            <person name="Neuveglise C."/>
            <person name="Oeser B."/>
            <person name="Pearson M."/>
            <person name="Poulain J."/>
            <person name="Poussereau N."/>
            <person name="Quesneville H."/>
            <person name="Rascle C."/>
            <person name="Schumacher J."/>
            <person name="Segurens B."/>
            <person name="Sexton A."/>
            <person name="Silva E."/>
            <person name="Sirven C."/>
            <person name="Soanes D.M."/>
            <person name="Talbot N.J."/>
            <person name="Templeton M."/>
            <person name="Yandava C."/>
            <person name="Yarden O."/>
            <person name="Zeng Q."/>
            <person name="Rollins J.A."/>
            <person name="Lebrun M.H."/>
            <person name="Dickman M."/>
        </authorList>
    </citation>
    <scope>NUCLEOTIDE SEQUENCE [LARGE SCALE GENOMIC DNA]</scope>
    <source>
        <strain evidence="4">T4</strain>
    </source>
</reference>
<feature type="region of interest" description="Disordered" evidence="1">
    <location>
        <begin position="362"/>
        <end position="401"/>
    </location>
</feature>
<dbReference type="AlphaFoldDB" id="G2XT98"/>
<dbReference type="SUPFAM" id="SSF52087">
    <property type="entry name" value="CRAL/TRIO domain"/>
    <property type="match status" value="1"/>
</dbReference>
<gene>
    <name evidence="3" type="ORF">BofuT4_P010600.1</name>
</gene>
<dbReference type="FunCoup" id="G2XT98">
    <property type="interactions" value="136"/>
</dbReference>
<dbReference type="InterPro" id="IPR036273">
    <property type="entry name" value="CRAL/TRIO_N_dom_sf"/>
</dbReference>
<dbReference type="PANTHER" id="PTHR45824:SF29">
    <property type="entry name" value="GH16843P"/>
    <property type="match status" value="1"/>
</dbReference>
<dbReference type="GO" id="GO:0071944">
    <property type="term" value="C:cell periphery"/>
    <property type="evidence" value="ECO:0007669"/>
    <property type="project" value="UniProtKB-ARBA"/>
</dbReference>
<organism evidence="3 4">
    <name type="scientific">Botryotinia fuckeliana (strain T4)</name>
    <name type="common">Noble rot fungus</name>
    <name type="synonym">Botrytis cinerea</name>
    <dbReference type="NCBI Taxonomy" id="999810"/>
    <lineage>
        <taxon>Eukaryota</taxon>
        <taxon>Fungi</taxon>
        <taxon>Dikarya</taxon>
        <taxon>Ascomycota</taxon>
        <taxon>Pezizomycotina</taxon>
        <taxon>Leotiomycetes</taxon>
        <taxon>Helotiales</taxon>
        <taxon>Sclerotiniaceae</taxon>
        <taxon>Botrytis</taxon>
    </lineage>
</organism>
<feature type="domain" description="CRAL-TRIO" evidence="2">
    <location>
        <begin position="160"/>
        <end position="315"/>
    </location>
</feature>
<dbReference type="InParanoid" id="G2XT98"/>
<dbReference type="PROSITE" id="PS50191">
    <property type="entry name" value="CRAL_TRIO"/>
    <property type="match status" value="1"/>
</dbReference>
<dbReference type="InterPro" id="IPR001251">
    <property type="entry name" value="CRAL-TRIO_dom"/>
</dbReference>
<dbReference type="Pfam" id="PF03765">
    <property type="entry name" value="CRAL_TRIO_N"/>
    <property type="match status" value="1"/>
</dbReference>
<dbReference type="GO" id="GO:0008526">
    <property type="term" value="F:phosphatidylinositol transfer activity"/>
    <property type="evidence" value="ECO:0007669"/>
    <property type="project" value="TreeGrafter"/>
</dbReference>
<dbReference type="InterPro" id="IPR052578">
    <property type="entry name" value="PI_Transfer_CRAL-TRIO"/>
</dbReference>
<dbReference type="SMART" id="SM01100">
    <property type="entry name" value="CRAL_TRIO_N"/>
    <property type="match status" value="1"/>
</dbReference>
<accession>G2XT98</accession>
<dbReference type="InterPro" id="IPR011074">
    <property type="entry name" value="CRAL/TRIO_N_dom"/>
</dbReference>
<dbReference type="SUPFAM" id="SSF46938">
    <property type="entry name" value="CRAL/TRIO N-terminal domain"/>
    <property type="match status" value="1"/>
</dbReference>
<dbReference type="InterPro" id="IPR036865">
    <property type="entry name" value="CRAL-TRIO_dom_sf"/>
</dbReference>
<dbReference type="Pfam" id="PF00650">
    <property type="entry name" value="CRAL_TRIO"/>
    <property type="match status" value="1"/>
</dbReference>
<dbReference type="SMART" id="SM00516">
    <property type="entry name" value="SEC14"/>
    <property type="match status" value="1"/>
</dbReference>
<dbReference type="PANTHER" id="PTHR45824">
    <property type="entry name" value="GH16843P"/>
    <property type="match status" value="1"/>
</dbReference>
<evidence type="ECO:0000313" key="3">
    <source>
        <dbReference type="EMBL" id="CCD43812.1"/>
    </source>
</evidence>
<evidence type="ECO:0000259" key="2">
    <source>
        <dbReference type="PROSITE" id="PS50191"/>
    </source>
</evidence>
<dbReference type="Proteomes" id="UP000008177">
    <property type="component" value="Unplaced contigs"/>
</dbReference>
<dbReference type="OrthoDB" id="75724at2759"/>
<protein>
    <recommendedName>
        <fullName evidence="2">CRAL-TRIO domain-containing protein</fullName>
    </recommendedName>
</protein>